<dbReference type="GO" id="GO:0008392">
    <property type="term" value="F:arachidonate epoxygenase activity"/>
    <property type="evidence" value="ECO:0007669"/>
    <property type="project" value="TreeGrafter"/>
</dbReference>
<comment type="caution">
    <text evidence="4">The sequence shown here is derived from an EMBL/GenBank/DDBJ whole genome shotgun (WGS) entry which is preliminary data.</text>
</comment>
<dbReference type="Proteomes" id="UP000551758">
    <property type="component" value="Unassembled WGS sequence"/>
</dbReference>
<gene>
    <name evidence="4" type="ORF">HPG69_018087</name>
</gene>
<organism evidence="4 5">
    <name type="scientific">Diceros bicornis minor</name>
    <name type="common">South-central black rhinoceros</name>
    <dbReference type="NCBI Taxonomy" id="77932"/>
    <lineage>
        <taxon>Eukaryota</taxon>
        <taxon>Metazoa</taxon>
        <taxon>Chordata</taxon>
        <taxon>Craniata</taxon>
        <taxon>Vertebrata</taxon>
        <taxon>Euteleostomi</taxon>
        <taxon>Mammalia</taxon>
        <taxon>Eutheria</taxon>
        <taxon>Laurasiatheria</taxon>
        <taxon>Perissodactyla</taxon>
        <taxon>Rhinocerotidae</taxon>
        <taxon>Diceros</taxon>
    </lineage>
</organism>
<dbReference type="SUPFAM" id="SSF48264">
    <property type="entry name" value="Cytochrome P450"/>
    <property type="match status" value="1"/>
</dbReference>
<dbReference type="InterPro" id="IPR001128">
    <property type="entry name" value="Cyt_P450"/>
</dbReference>
<dbReference type="GO" id="GO:0020037">
    <property type="term" value="F:heme binding"/>
    <property type="evidence" value="ECO:0007669"/>
    <property type="project" value="InterPro"/>
</dbReference>
<evidence type="ECO:0000313" key="5">
    <source>
        <dbReference type="Proteomes" id="UP000551758"/>
    </source>
</evidence>
<dbReference type="GO" id="GO:0005506">
    <property type="term" value="F:iron ion binding"/>
    <property type="evidence" value="ECO:0007669"/>
    <property type="project" value="InterPro"/>
</dbReference>
<sequence>MGITICSIVFGECFNYQDTRFLRLLNLLNKILTIISSFYSQVFELLSGILKHFLGTHICLYRNIQEMRDFITENIERHRKMLDTSAPKDFIDSFLLCTDKARAELDWGEWEREWWTLYSH</sequence>
<evidence type="ECO:0000256" key="2">
    <source>
        <dbReference type="ARBA" id="ARBA00022723"/>
    </source>
</evidence>
<protein>
    <submittedName>
        <fullName evidence="4">Uncharacterized protein</fullName>
    </submittedName>
</protein>
<dbReference type="PANTHER" id="PTHR24300:SF339">
    <property type="entry name" value="CYTOCHROME P450 FAMILY 2 SUBFAMILY B MEMBER 39"/>
    <property type="match status" value="1"/>
</dbReference>
<dbReference type="InterPro" id="IPR036396">
    <property type="entry name" value="Cyt_P450_sf"/>
</dbReference>
<comment type="similarity">
    <text evidence="1">Belongs to the cytochrome P450 family.</text>
</comment>
<dbReference type="Gene3D" id="1.10.630.10">
    <property type="entry name" value="Cytochrome P450"/>
    <property type="match status" value="1"/>
</dbReference>
<keyword evidence="2" id="KW-0479">Metal-binding</keyword>
<dbReference type="EMBL" id="JACDTQ010001059">
    <property type="protein sequence ID" value="KAF5924153.1"/>
    <property type="molecule type" value="Genomic_DNA"/>
</dbReference>
<proteinExistence type="inferred from homology"/>
<dbReference type="PANTHER" id="PTHR24300">
    <property type="entry name" value="CYTOCHROME P450 508A4-RELATED"/>
    <property type="match status" value="1"/>
</dbReference>
<evidence type="ECO:0000256" key="3">
    <source>
        <dbReference type="ARBA" id="ARBA00023004"/>
    </source>
</evidence>
<dbReference type="GO" id="GO:0006805">
    <property type="term" value="P:xenobiotic metabolic process"/>
    <property type="evidence" value="ECO:0007669"/>
    <property type="project" value="TreeGrafter"/>
</dbReference>
<evidence type="ECO:0000256" key="1">
    <source>
        <dbReference type="ARBA" id="ARBA00010617"/>
    </source>
</evidence>
<dbReference type="GO" id="GO:0016712">
    <property type="term" value="F:oxidoreductase activity, acting on paired donors, with incorporation or reduction of molecular oxygen, reduced flavin or flavoprotein as one donor, and incorporation of one atom of oxygen"/>
    <property type="evidence" value="ECO:0007669"/>
    <property type="project" value="TreeGrafter"/>
</dbReference>
<name>A0A7J7F7W2_DICBM</name>
<dbReference type="InterPro" id="IPR050182">
    <property type="entry name" value="Cytochrome_P450_fam2"/>
</dbReference>
<dbReference type="AlphaFoldDB" id="A0A7J7F7W2"/>
<keyword evidence="3" id="KW-0408">Iron</keyword>
<dbReference type="GO" id="GO:0019373">
    <property type="term" value="P:epoxygenase P450 pathway"/>
    <property type="evidence" value="ECO:0007669"/>
    <property type="project" value="TreeGrafter"/>
</dbReference>
<reference evidence="4 5" key="1">
    <citation type="journal article" date="2020" name="Mol. Biol. Evol.">
        <title>Interspecific Gene Flow and the Evolution of Specialization in Black and White Rhinoceros.</title>
        <authorList>
            <person name="Moodley Y."/>
            <person name="Westbury M.V."/>
            <person name="Russo I.M."/>
            <person name="Gopalakrishnan S."/>
            <person name="Rakotoarivelo A."/>
            <person name="Olsen R.A."/>
            <person name="Prost S."/>
            <person name="Tunstall T."/>
            <person name="Ryder O.A."/>
            <person name="Dalen L."/>
            <person name="Bruford M.W."/>
        </authorList>
    </citation>
    <scope>NUCLEOTIDE SEQUENCE [LARGE SCALE GENOMIC DNA]</scope>
    <source>
        <strain evidence="4">SBR-YM</strain>
        <tissue evidence="4">Skin</tissue>
    </source>
</reference>
<keyword evidence="5" id="KW-1185">Reference proteome</keyword>
<dbReference type="GO" id="GO:0005737">
    <property type="term" value="C:cytoplasm"/>
    <property type="evidence" value="ECO:0007669"/>
    <property type="project" value="TreeGrafter"/>
</dbReference>
<accession>A0A7J7F7W2</accession>
<dbReference type="Pfam" id="PF00067">
    <property type="entry name" value="p450"/>
    <property type="match status" value="1"/>
</dbReference>
<evidence type="ECO:0000313" key="4">
    <source>
        <dbReference type="EMBL" id="KAF5924153.1"/>
    </source>
</evidence>